<accession>A0AAJ2EQD7</accession>
<dbReference type="InterPro" id="IPR008978">
    <property type="entry name" value="HSP20-like_chaperone"/>
</dbReference>
<dbReference type="CDD" id="cd06464">
    <property type="entry name" value="ACD_sHsps-like"/>
    <property type="match status" value="1"/>
</dbReference>
<sequence>MKITDLVPWRGSGRDVTARSAPIDPMSGLQTEVERAFDNFWRAISYPFAAIDRTSHLDDVRVDVGDNGKEVKVTAELPGISEADIDVSISNGLLTIRGEKKSEYELEENSVLVKERTYGTVERTITLPDGIIADAATATFRNGVLTLTIPKSTEPQAKARRVSVQAG</sequence>
<evidence type="ECO:0000313" key="5">
    <source>
        <dbReference type="Proteomes" id="UP001255601"/>
    </source>
</evidence>
<evidence type="ECO:0000256" key="2">
    <source>
        <dbReference type="RuleBase" id="RU003616"/>
    </source>
</evidence>
<organism evidence="4 5">
    <name type="scientific">Agrobacterium larrymoorei</name>
    <dbReference type="NCBI Taxonomy" id="160699"/>
    <lineage>
        <taxon>Bacteria</taxon>
        <taxon>Pseudomonadati</taxon>
        <taxon>Pseudomonadota</taxon>
        <taxon>Alphaproteobacteria</taxon>
        <taxon>Hyphomicrobiales</taxon>
        <taxon>Rhizobiaceae</taxon>
        <taxon>Rhizobium/Agrobacterium group</taxon>
        <taxon>Agrobacterium</taxon>
    </lineage>
</organism>
<dbReference type="InterPro" id="IPR031107">
    <property type="entry name" value="Small_HSP"/>
</dbReference>
<dbReference type="RefSeq" id="WP_309769919.1">
    <property type="nucleotide sequence ID" value="NZ_JAVIZC010000001.1"/>
</dbReference>
<dbReference type="Pfam" id="PF00011">
    <property type="entry name" value="HSP20"/>
    <property type="match status" value="1"/>
</dbReference>
<dbReference type="Gene3D" id="2.60.40.790">
    <property type="match status" value="1"/>
</dbReference>
<reference evidence="4" key="1">
    <citation type="submission" date="2023-08" db="EMBL/GenBank/DDBJ databases">
        <title>Functional and genomic diversity of the sorghum phyllosphere microbiome.</title>
        <authorList>
            <person name="Shade A."/>
        </authorList>
    </citation>
    <scope>NUCLEOTIDE SEQUENCE</scope>
    <source>
        <strain evidence="4">SORGH_AS_0974</strain>
    </source>
</reference>
<proteinExistence type="inferred from homology"/>
<dbReference type="EMBL" id="JAVIZC010000001">
    <property type="protein sequence ID" value="MDR6100961.1"/>
    <property type="molecule type" value="Genomic_DNA"/>
</dbReference>
<comment type="caution">
    <text evidence="4">The sequence shown here is derived from an EMBL/GenBank/DDBJ whole genome shotgun (WGS) entry which is preliminary data.</text>
</comment>
<evidence type="ECO:0000313" key="4">
    <source>
        <dbReference type="EMBL" id="MDR6100961.1"/>
    </source>
</evidence>
<feature type="domain" description="SHSP" evidence="3">
    <location>
        <begin position="53"/>
        <end position="167"/>
    </location>
</feature>
<evidence type="ECO:0000259" key="3">
    <source>
        <dbReference type="PROSITE" id="PS01031"/>
    </source>
</evidence>
<name>A0AAJ2EQD7_9HYPH</name>
<dbReference type="SUPFAM" id="SSF49764">
    <property type="entry name" value="HSP20-like chaperones"/>
    <property type="match status" value="1"/>
</dbReference>
<dbReference type="PROSITE" id="PS01031">
    <property type="entry name" value="SHSP"/>
    <property type="match status" value="1"/>
</dbReference>
<comment type="similarity">
    <text evidence="1 2">Belongs to the small heat shock protein (HSP20) family.</text>
</comment>
<evidence type="ECO:0000256" key="1">
    <source>
        <dbReference type="PROSITE-ProRule" id="PRU00285"/>
    </source>
</evidence>
<dbReference type="AlphaFoldDB" id="A0AAJ2EQD7"/>
<dbReference type="Proteomes" id="UP001255601">
    <property type="component" value="Unassembled WGS sequence"/>
</dbReference>
<dbReference type="PANTHER" id="PTHR11527">
    <property type="entry name" value="HEAT-SHOCK PROTEIN 20 FAMILY MEMBER"/>
    <property type="match status" value="1"/>
</dbReference>
<gene>
    <name evidence="4" type="ORF">QE369_001139</name>
</gene>
<dbReference type="InterPro" id="IPR002068">
    <property type="entry name" value="A-crystallin/Hsp20_dom"/>
</dbReference>
<protein>
    <submittedName>
        <fullName evidence="4">HSP20 family protein</fullName>
    </submittedName>
</protein>